<dbReference type="EMBL" id="LPHD01000214">
    <property type="protein sequence ID" value="KWA70497.1"/>
    <property type="molecule type" value="Genomic_DNA"/>
</dbReference>
<evidence type="ECO:0000313" key="3">
    <source>
        <dbReference type="Proteomes" id="UP000060630"/>
    </source>
</evidence>
<gene>
    <name evidence="2" type="ORF">WL29_08180</name>
</gene>
<comment type="caution">
    <text evidence="2">The sequence shown here is derived from an EMBL/GenBank/DDBJ whole genome shotgun (WGS) entry which is preliminary data.</text>
</comment>
<reference evidence="2 3" key="1">
    <citation type="submission" date="2015-11" db="EMBL/GenBank/DDBJ databases">
        <title>Expanding the genomic diversity of Burkholderia species for the development of highly accurate diagnostics.</title>
        <authorList>
            <person name="Sahl J."/>
            <person name="Keim P."/>
            <person name="Wagner D."/>
        </authorList>
    </citation>
    <scope>NUCLEOTIDE SEQUENCE [LARGE SCALE GENOMIC DNA]</scope>
    <source>
        <strain evidence="2 3">MSMB2087WGS</strain>
    </source>
</reference>
<sequence length="77" mass="8607">MSFPTKESSRFWGSRFVASFYGEEAADTDAAARRRVANLQMSAEQRRAHSDRMSSFVINPNKEPANGGKRVKVEVIA</sequence>
<name>A0A124R239_9BURK</name>
<evidence type="ECO:0000256" key="1">
    <source>
        <dbReference type="SAM" id="MobiDB-lite"/>
    </source>
</evidence>
<dbReference type="AlphaFoldDB" id="A0A124R239"/>
<protein>
    <submittedName>
        <fullName evidence="2">Uncharacterized protein</fullName>
    </submittedName>
</protein>
<proteinExistence type="predicted"/>
<evidence type="ECO:0000313" key="2">
    <source>
        <dbReference type="EMBL" id="KWA70497.1"/>
    </source>
</evidence>
<organism evidence="2 3">
    <name type="scientific">Burkholderia ubonensis</name>
    <dbReference type="NCBI Taxonomy" id="101571"/>
    <lineage>
        <taxon>Bacteria</taxon>
        <taxon>Pseudomonadati</taxon>
        <taxon>Pseudomonadota</taxon>
        <taxon>Betaproteobacteria</taxon>
        <taxon>Burkholderiales</taxon>
        <taxon>Burkholderiaceae</taxon>
        <taxon>Burkholderia</taxon>
        <taxon>Burkholderia cepacia complex</taxon>
    </lineage>
</organism>
<dbReference type="RefSeq" id="WP_059655117.1">
    <property type="nucleotide sequence ID" value="NZ_LOXJ01000031.1"/>
</dbReference>
<feature type="region of interest" description="Disordered" evidence="1">
    <location>
        <begin position="42"/>
        <end position="70"/>
    </location>
</feature>
<accession>A0A124R239</accession>
<dbReference type="Proteomes" id="UP000060630">
    <property type="component" value="Unassembled WGS sequence"/>
</dbReference>